<organism evidence="1">
    <name type="scientific">uncultured prokaryote</name>
    <dbReference type="NCBI Taxonomy" id="198431"/>
    <lineage>
        <taxon>unclassified sequences</taxon>
        <taxon>environmental samples</taxon>
    </lineage>
</organism>
<geneLocation type="plasmid" evidence="1">
    <name>pRGFK1725</name>
</geneLocation>
<name>A0A0H5Q8M6_9ZZZZ</name>
<accession>A0A0H5Q8M6</accession>
<dbReference type="InterPro" id="IPR047751">
    <property type="entry name" value="MobA-like"/>
</dbReference>
<dbReference type="InterPro" id="IPR053842">
    <property type="entry name" value="NikA-like"/>
</dbReference>
<dbReference type="NCBIfam" id="NF041264">
    <property type="entry name" value="MobA"/>
    <property type="match status" value="1"/>
</dbReference>
<protein>
    <recommendedName>
        <fullName evidence="2">Ribbon-helix-helix protein CopG domain-containing protein</fullName>
    </recommendedName>
</protein>
<sequence length="167" mass="19134">MLISCFNLFYLSSLSRLLFICEPVGELVGQEMCCNTAITMSALQHDDKSGLCPDTPRNRSNFVSRSNQRNRSKLIQVRCTPEEHDMILKSADAGGLTVAEYIRRIALRRRIVAKPDFDLFSELLRLGRLQQKLLIESDGIYREEYIEVINQIKNAINRVGNLPMRTK</sequence>
<evidence type="ECO:0008006" key="2">
    <source>
        <dbReference type="Google" id="ProtNLM"/>
    </source>
</evidence>
<dbReference type="AlphaFoldDB" id="A0A0H5Q8M6"/>
<keyword evidence="1" id="KW-0614">Plasmid</keyword>
<proteinExistence type="predicted"/>
<evidence type="ECO:0000313" key="1">
    <source>
        <dbReference type="EMBL" id="CRY97755.1"/>
    </source>
</evidence>
<reference evidence="1" key="2">
    <citation type="submission" date="2015-07" db="EMBL/GenBank/DDBJ databases">
        <title>Plasmids, circular viruses and viroids from rat gut.</title>
        <authorList>
            <person name="Jorgensen T.J."/>
            <person name="Hansen M.A."/>
            <person name="Xu Z."/>
            <person name="Tabak M.A."/>
            <person name="Sorensen S.J."/>
            <person name="Hansen L.H."/>
        </authorList>
    </citation>
    <scope>NUCLEOTIDE SEQUENCE</scope>
    <source>
        <plasmid evidence="1">pRGFK1725</plasmid>
    </source>
</reference>
<dbReference type="Pfam" id="PF21983">
    <property type="entry name" value="NikA-like"/>
    <property type="match status" value="1"/>
</dbReference>
<reference evidence="1" key="1">
    <citation type="submission" date="2015-06" db="EMBL/GenBank/DDBJ databases">
        <authorList>
            <person name="Joergensen T."/>
        </authorList>
    </citation>
    <scope>NUCLEOTIDE SEQUENCE</scope>
    <source>
        <plasmid evidence="1">pRGFK1725</plasmid>
    </source>
</reference>
<dbReference type="EMBL" id="LN854228">
    <property type="protein sequence ID" value="CRY97755.1"/>
    <property type="molecule type" value="Genomic_DNA"/>
</dbReference>